<organism evidence="1 2">
    <name type="scientific">Enterococcus wangshanyuanii</name>
    <dbReference type="NCBI Taxonomy" id="2005703"/>
    <lineage>
        <taxon>Bacteria</taxon>
        <taxon>Bacillati</taxon>
        <taxon>Bacillota</taxon>
        <taxon>Bacilli</taxon>
        <taxon>Lactobacillales</taxon>
        <taxon>Enterococcaceae</taxon>
        <taxon>Enterococcus</taxon>
    </lineage>
</organism>
<comment type="caution">
    <text evidence="1">The sequence shown here is derived from an EMBL/GenBank/DDBJ whole genome shotgun (WGS) entry which is preliminary data.</text>
</comment>
<proteinExistence type="predicted"/>
<dbReference type="NCBIfam" id="TIGR01847">
    <property type="entry name" value="bacteriocin_sig"/>
    <property type="match status" value="1"/>
</dbReference>
<evidence type="ECO:0000313" key="1">
    <source>
        <dbReference type="EMBL" id="GGD05443.1"/>
    </source>
</evidence>
<reference evidence="2" key="1">
    <citation type="journal article" date="2019" name="Int. J. Syst. Evol. Microbiol.">
        <title>The Global Catalogue of Microorganisms (GCM) 10K type strain sequencing project: providing services to taxonomists for standard genome sequencing and annotation.</title>
        <authorList>
            <consortium name="The Broad Institute Genomics Platform"/>
            <consortium name="The Broad Institute Genome Sequencing Center for Infectious Disease"/>
            <person name="Wu L."/>
            <person name="Ma J."/>
        </authorList>
    </citation>
    <scope>NUCLEOTIDE SEQUENCE [LARGE SCALE GENOMIC DNA]</scope>
    <source>
        <strain evidence="2">CGMCC 1.15942</strain>
    </source>
</reference>
<dbReference type="EMBL" id="BMKI01000023">
    <property type="protein sequence ID" value="GGD05443.1"/>
    <property type="molecule type" value="Genomic_DNA"/>
</dbReference>
<sequence>MNNLNKKVLSDKELKKIDGGAVWLYPIGLYLLKDAWTHTDQIVKGFQAGSKR</sequence>
<dbReference type="InterPro" id="IPR010133">
    <property type="entry name" value="Bacteriocin_signal_seq"/>
</dbReference>
<protein>
    <recommendedName>
        <fullName evidence="3">Bacteriocin</fullName>
    </recommendedName>
</protein>
<evidence type="ECO:0000313" key="2">
    <source>
        <dbReference type="Proteomes" id="UP000630615"/>
    </source>
</evidence>
<keyword evidence="2" id="KW-1185">Reference proteome</keyword>
<gene>
    <name evidence="1" type="ORF">GCM10011573_38620</name>
</gene>
<name>A0ABQ1PVW3_9ENTE</name>
<accession>A0ABQ1PVW3</accession>
<evidence type="ECO:0008006" key="3">
    <source>
        <dbReference type="Google" id="ProtNLM"/>
    </source>
</evidence>
<dbReference type="Proteomes" id="UP000630615">
    <property type="component" value="Unassembled WGS sequence"/>
</dbReference>